<proteinExistence type="predicted"/>
<feature type="chain" id="PRO_5042230928" evidence="1">
    <location>
        <begin position="19"/>
        <end position="262"/>
    </location>
</feature>
<protein>
    <submittedName>
        <fullName evidence="2">Uncharacterized protein</fullName>
    </submittedName>
</protein>
<evidence type="ECO:0000256" key="1">
    <source>
        <dbReference type="SAM" id="SignalP"/>
    </source>
</evidence>
<accession>A0AAD6X2H8</accession>
<comment type="caution">
    <text evidence="2">The sequence shown here is derived from an EMBL/GenBank/DDBJ whole genome shotgun (WGS) entry which is preliminary data.</text>
</comment>
<keyword evidence="3" id="KW-1185">Reference proteome</keyword>
<gene>
    <name evidence="2" type="ORF">C8F04DRAFT_1183508</name>
</gene>
<sequence length="262" mass="29012">MNLKLVLTFLNIVFLGERRIEHPACANPECQVVLKNSPETYTYAASFPVCLQKTEGKIRIIEFIAYWEDANARRQCARVGGGACLCGGKRTAPETCEVRVLILDRIWEEKGCTDALRGGEMRFNLLGTRFDVMDLRARAEPWGDKGIQGNGWVLGVLVTWHWGSTALTRGDRVTAAVGLRRREMEGRAGGPLLAFPALKLTSFLAARRDCAGEIACNWMDVGGRCRIWSEACSLNTDANNSGSTLMSKLTPEVVARTRDEKE</sequence>
<name>A0AAD6X2H8_9AGAR</name>
<feature type="signal peptide" evidence="1">
    <location>
        <begin position="1"/>
        <end position="18"/>
    </location>
</feature>
<dbReference type="Proteomes" id="UP001218188">
    <property type="component" value="Unassembled WGS sequence"/>
</dbReference>
<keyword evidence="1" id="KW-0732">Signal</keyword>
<dbReference type="EMBL" id="JARJCM010000059">
    <property type="protein sequence ID" value="KAJ7034222.1"/>
    <property type="molecule type" value="Genomic_DNA"/>
</dbReference>
<evidence type="ECO:0000313" key="3">
    <source>
        <dbReference type="Proteomes" id="UP001218188"/>
    </source>
</evidence>
<reference evidence="2" key="1">
    <citation type="submission" date="2023-03" db="EMBL/GenBank/DDBJ databases">
        <title>Massive genome expansion in bonnet fungi (Mycena s.s.) driven by repeated elements and novel gene families across ecological guilds.</title>
        <authorList>
            <consortium name="Lawrence Berkeley National Laboratory"/>
            <person name="Harder C.B."/>
            <person name="Miyauchi S."/>
            <person name="Viragh M."/>
            <person name="Kuo A."/>
            <person name="Thoen E."/>
            <person name="Andreopoulos B."/>
            <person name="Lu D."/>
            <person name="Skrede I."/>
            <person name="Drula E."/>
            <person name="Henrissat B."/>
            <person name="Morin E."/>
            <person name="Kohler A."/>
            <person name="Barry K."/>
            <person name="LaButti K."/>
            <person name="Morin E."/>
            <person name="Salamov A."/>
            <person name="Lipzen A."/>
            <person name="Mereny Z."/>
            <person name="Hegedus B."/>
            <person name="Baldrian P."/>
            <person name="Stursova M."/>
            <person name="Weitz H."/>
            <person name="Taylor A."/>
            <person name="Grigoriev I.V."/>
            <person name="Nagy L.G."/>
            <person name="Martin F."/>
            <person name="Kauserud H."/>
        </authorList>
    </citation>
    <scope>NUCLEOTIDE SEQUENCE</scope>
    <source>
        <strain evidence="2">CBHHK200</strain>
    </source>
</reference>
<evidence type="ECO:0000313" key="2">
    <source>
        <dbReference type="EMBL" id="KAJ7034222.1"/>
    </source>
</evidence>
<organism evidence="2 3">
    <name type="scientific">Mycena alexandri</name>
    <dbReference type="NCBI Taxonomy" id="1745969"/>
    <lineage>
        <taxon>Eukaryota</taxon>
        <taxon>Fungi</taxon>
        <taxon>Dikarya</taxon>
        <taxon>Basidiomycota</taxon>
        <taxon>Agaricomycotina</taxon>
        <taxon>Agaricomycetes</taxon>
        <taxon>Agaricomycetidae</taxon>
        <taxon>Agaricales</taxon>
        <taxon>Marasmiineae</taxon>
        <taxon>Mycenaceae</taxon>
        <taxon>Mycena</taxon>
    </lineage>
</organism>
<dbReference type="AlphaFoldDB" id="A0AAD6X2H8"/>